<dbReference type="EMBL" id="NQXA01000012">
    <property type="protein sequence ID" value="PHQ28623.1"/>
    <property type="molecule type" value="Genomic_DNA"/>
</dbReference>
<protein>
    <submittedName>
        <fullName evidence="1">Uncharacterized protein</fullName>
    </submittedName>
</protein>
<dbReference type="InterPro" id="IPR007612">
    <property type="entry name" value="LOR"/>
</dbReference>
<name>A0A2G1VPE3_9FLAO</name>
<evidence type="ECO:0000313" key="1">
    <source>
        <dbReference type="EMBL" id="PHQ28623.1"/>
    </source>
</evidence>
<evidence type="ECO:0000313" key="2">
    <source>
        <dbReference type="Proteomes" id="UP000229433"/>
    </source>
</evidence>
<dbReference type="Proteomes" id="UP000229433">
    <property type="component" value="Unassembled WGS sequence"/>
</dbReference>
<accession>A0A2G1VPE3</accession>
<sequence>MKNLQFPIDFVFRISTFSNDFTATDAFGHTVGYIRQKMFKLKEEIKIYADTSQNQLNYTIKADRWLDFSAAYAFYDANENEFGKIVRKGWRSIWKAKYQIVDDNGTPEYTIEEENGWVKVADSLFGEVPVAGMLTGYFFNPAYKVTDKNGAKIARLKKQPSFFGRKFQVTKEGPMDEGDSERIMLGLMMMILLERRRG</sequence>
<comment type="caution">
    <text evidence="1">The sequence shown here is derived from an EMBL/GenBank/DDBJ whole genome shotgun (WGS) entry which is preliminary data.</text>
</comment>
<dbReference type="OrthoDB" id="703597at2"/>
<dbReference type="Pfam" id="PF04525">
    <property type="entry name" value="LOR"/>
    <property type="match status" value="1"/>
</dbReference>
<dbReference type="RefSeq" id="WP_099646915.1">
    <property type="nucleotide sequence ID" value="NZ_KZ319294.1"/>
</dbReference>
<keyword evidence="2" id="KW-1185">Reference proteome</keyword>
<proteinExistence type="predicted"/>
<gene>
    <name evidence="1" type="ORF">CJ305_14025</name>
</gene>
<reference evidence="1 2" key="1">
    <citation type="submission" date="2017-08" db="EMBL/GenBank/DDBJ databases">
        <title>The whole genome shortgun sequences of strain Leeuwenhoekiella nanhaiensis G18 from the South China Sea.</title>
        <authorList>
            <person name="Liu Q."/>
        </authorList>
    </citation>
    <scope>NUCLEOTIDE SEQUENCE [LARGE SCALE GENOMIC DNA]</scope>
    <source>
        <strain evidence="1 2">G18</strain>
    </source>
</reference>
<dbReference type="AlphaFoldDB" id="A0A2G1VPE3"/>
<organism evidence="1 2">
    <name type="scientific">Leeuwenhoekiella nanhaiensis</name>
    <dbReference type="NCBI Taxonomy" id="1655491"/>
    <lineage>
        <taxon>Bacteria</taxon>
        <taxon>Pseudomonadati</taxon>
        <taxon>Bacteroidota</taxon>
        <taxon>Flavobacteriia</taxon>
        <taxon>Flavobacteriales</taxon>
        <taxon>Flavobacteriaceae</taxon>
        <taxon>Leeuwenhoekiella</taxon>
    </lineage>
</organism>